<dbReference type="Gene3D" id="1.10.1200.10">
    <property type="entry name" value="ACP-like"/>
    <property type="match status" value="1"/>
</dbReference>
<dbReference type="HAMAP" id="MF_01217">
    <property type="entry name" value="Acyl_carrier"/>
    <property type="match status" value="1"/>
</dbReference>
<keyword evidence="6" id="KW-1185">Reference proteome</keyword>
<dbReference type="PANTHER" id="PTHR20863:SF76">
    <property type="entry name" value="CARRIER DOMAIN-CONTAINING PROTEIN"/>
    <property type="match status" value="1"/>
</dbReference>
<comment type="function">
    <text evidence="3">Carrier of the growing fatty acid chain in fatty acid biosynthesis.</text>
</comment>
<evidence type="ECO:0000256" key="3">
    <source>
        <dbReference type="HAMAP-Rule" id="MF_01217"/>
    </source>
</evidence>
<dbReference type="PROSITE" id="PS50075">
    <property type="entry name" value="CARRIER"/>
    <property type="match status" value="1"/>
</dbReference>
<feature type="modified residue" description="O-(pantetheine 4'-phosphoryl)serine" evidence="3">
    <location>
        <position position="38"/>
    </location>
</feature>
<comment type="pathway">
    <text evidence="3">Lipid metabolism; fatty acid biosynthesis.</text>
</comment>
<evidence type="ECO:0000259" key="4">
    <source>
        <dbReference type="PROSITE" id="PS50075"/>
    </source>
</evidence>
<comment type="caution">
    <text evidence="5">The sequence shown here is derived from an EMBL/GenBank/DDBJ whole genome shotgun (WGS) entry which is preliminary data.</text>
</comment>
<keyword evidence="3" id="KW-0963">Cytoplasm</keyword>
<evidence type="ECO:0000256" key="1">
    <source>
        <dbReference type="ARBA" id="ARBA00022450"/>
    </source>
</evidence>
<keyword evidence="3" id="KW-0444">Lipid biosynthesis</keyword>
<feature type="domain" description="Carrier" evidence="4">
    <location>
        <begin position="2"/>
        <end position="78"/>
    </location>
</feature>
<gene>
    <name evidence="3" type="primary">acpP</name>
    <name evidence="5" type="ORF">V0R50_30030</name>
</gene>
<dbReference type="Pfam" id="PF00550">
    <property type="entry name" value="PP-binding"/>
    <property type="match status" value="1"/>
</dbReference>
<keyword evidence="3" id="KW-0443">Lipid metabolism</keyword>
<reference evidence="5 6" key="1">
    <citation type="submission" date="2024-01" db="EMBL/GenBank/DDBJ databases">
        <title>Unpublished Manusciprt.</title>
        <authorList>
            <person name="Duman M."/>
            <person name="Valdes E.G."/>
            <person name="Ajmi N."/>
            <person name="Altun S."/>
            <person name="Saticioglu I.B."/>
        </authorList>
    </citation>
    <scope>NUCLEOTIDE SEQUENCE [LARGE SCALE GENOMIC DNA]</scope>
    <source>
        <strain evidence="5 6">148P</strain>
    </source>
</reference>
<proteinExistence type="inferred from homology"/>
<protein>
    <recommendedName>
        <fullName evidence="3">Acyl carrier protein</fullName>
        <shortName evidence="3">ACP</shortName>
    </recommendedName>
</protein>
<sequence>MSAQEDTETLVYSIVAHKKHLTRISRDQRFRDDLGLSSMDALEILILVEDQFHIEIPDEDSERLETVGDLIDDVSARLKRGWRG</sequence>
<dbReference type="EMBL" id="JAZDQJ010000064">
    <property type="protein sequence ID" value="MEE1937486.1"/>
    <property type="molecule type" value="Genomic_DNA"/>
</dbReference>
<evidence type="ECO:0000256" key="2">
    <source>
        <dbReference type="ARBA" id="ARBA00022553"/>
    </source>
</evidence>
<dbReference type="InterPro" id="IPR036736">
    <property type="entry name" value="ACP-like_sf"/>
</dbReference>
<comment type="similarity">
    <text evidence="3">Belongs to the acyl carrier protein (ACP) family.</text>
</comment>
<dbReference type="RefSeq" id="WP_330078137.1">
    <property type="nucleotide sequence ID" value="NZ_JAZDQJ010000064.1"/>
</dbReference>
<organism evidence="5 6">
    <name type="scientific">Pseudomonas ulcerans</name>
    <dbReference type="NCBI Taxonomy" id="3115852"/>
    <lineage>
        <taxon>Bacteria</taxon>
        <taxon>Pseudomonadati</taxon>
        <taxon>Pseudomonadota</taxon>
        <taxon>Gammaproteobacteria</taxon>
        <taxon>Pseudomonadales</taxon>
        <taxon>Pseudomonadaceae</taxon>
        <taxon>Pseudomonas</taxon>
    </lineage>
</organism>
<keyword evidence="3" id="KW-0276">Fatty acid metabolism</keyword>
<dbReference type="SUPFAM" id="SSF47336">
    <property type="entry name" value="ACP-like"/>
    <property type="match status" value="1"/>
</dbReference>
<accession>A0ABU7I1J2</accession>
<evidence type="ECO:0000313" key="6">
    <source>
        <dbReference type="Proteomes" id="UP001335100"/>
    </source>
</evidence>
<dbReference type="PANTHER" id="PTHR20863">
    <property type="entry name" value="ACYL CARRIER PROTEIN"/>
    <property type="match status" value="1"/>
</dbReference>
<dbReference type="Proteomes" id="UP001335100">
    <property type="component" value="Unassembled WGS sequence"/>
</dbReference>
<evidence type="ECO:0000313" key="5">
    <source>
        <dbReference type="EMBL" id="MEE1937486.1"/>
    </source>
</evidence>
<dbReference type="InterPro" id="IPR009081">
    <property type="entry name" value="PP-bd_ACP"/>
</dbReference>
<keyword evidence="3" id="KW-0275">Fatty acid biosynthesis</keyword>
<keyword evidence="1 3" id="KW-0596">Phosphopantetheine</keyword>
<name>A0ABU7I1J2_9PSED</name>
<comment type="subcellular location">
    <subcellularLocation>
        <location evidence="3">Cytoplasm</location>
    </subcellularLocation>
</comment>
<keyword evidence="2 3" id="KW-0597">Phosphoprotein</keyword>
<comment type="PTM">
    <text evidence="3">4'-phosphopantetheine is transferred from CoA to a specific serine of apo-ACP by AcpS. This modification is essential for activity because fatty acids are bound in thioester linkage to the sulfhydryl of the prosthetic group.</text>
</comment>
<dbReference type="InterPro" id="IPR003231">
    <property type="entry name" value="ACP"/>
</dbReference>